<dbReference type="OrthoDB" id="479131at2"/>
<dbReference type="RefSeq" id="WP_004411417.1">
    <property type="nucleotide sequence ID" value="NZ_ACZV01000004.1"/>
</dbReference>
<name>C9QGH2_VIBOR</name>
<evidence type="ECO:0000313" key="4">
    <source>
        <dbReference type="Proteomes" id="UP000002817"/>
    </source>
</evidence>
<feature type="domain" description="PPM-type phosphatase" evidence="1">
    <location>
        <begin position="29"/>
        <end position="178"/>
    </location>
</feature>
<reference evidence="3 4" key="3">
    <citation type="journal article" date="2012" name="Int. J. Syst. Evol. Microbiol.">
        <title>Vibrio caribbeanicus sp. nov., isolated from the marine sponge Scleritoderma cyanea.</title>
        <authorList>
            <person name="Hoffmann M."/>
            <person name="Monday S.R."/>
            <person name="Allard M.W."/>
            <person name="Strain E.A."/>
            <person name="Whittaker P."/>
            <person name="Naum M."/>
            <person name="McCarthy P.J."/>
            <person name="Lopez J.V."/>
            <person name="Fischer M."/>
            <person name="Brown E.W."/>
        </authorList>
    </citation>
    <scope>NUCLEOTIDE SEQUENCE [LARGE SCALE GENOMIC DNA]</scope>
    <source>
        <strain evidence="3">CIP 102891</strain>
        <strain evidence="4">CIP 102891 / ATCC 33934</strain>
    </source>
</reference>
<dbReference type="STRING" id="675816.VIA_000905"/>
<protein>
    <submittedName>
        <fullName evidence="3">Indirect negative regulator of sigma-B activity</fullName>
    </submittedName>
    <submittedName>
        <fullName evidence="2">Serine phosphatase RsbU regulator of sigma subunit</fullName>
    </submittedName>
</protein>
<dbReference type="EMBL" id="AFWH01000021">
    <property type="protein sequence ID" value="EGU50756.1"/>
    <property type="molecule type" value="Genomic_DNA"/>
</dbReference>
<dbReference type="InterPro" id="IPR036457">
    <property type="entry name" value="PPM-type-like_dom_sf"/>
</dbReference>
<reference evidence="2 5" key="1">
    <citation type="submission" date="2009-10" db="EMBL/GenBank/DDBJ databases">
        <authorList>
            <consortium name="Los Alamos National Laboratory (LANL)"/>
            <consortium name="National Microbial Pathogen Data Resource (NMPDR)"/>
            <person name="Munk A.C."/>
            <person name="Chertkov O."/>
            <person name="Tapia R."/>
            <person name="Green L."/>
            <person name="Rogers Y."/>
            <person name="Detter J.C."/>
            <person name="Bruce D."/>
            <person name="Brettin T.S."/>
            <person name="Colwell R.R."/>
            <person name="Huq A."/>
            <person name="Grim C.J."/>
            <person name="Hasan N.A."/>
            <person name="Bartels D."/>
            <person name="Vonstein V."/>
        </authorList>
    </citation>
    <scope>NUCLEOTIDE SEQUENCE [LARGE SCALE GENOMIC DNA]</scope>
    <source>
        <strain evidence="2 5">CIP 102891</strain>
    </source>
</reference>
<sequence>MGFEYSVYCVPYQGESEAGDGYYVHQLGDDLLVVIIDVLGHGPKAASLARLIESKLAEIACKDIKWMTSTLHEHLMGSLGTALTLVYFDSASKQAAGIGIGNTLVRQLGHSYRSFAAQPGIVGELLPTLRPFEFQFDFDETYLFTTDGVKENIDRDEMEFANGKALDYLSSFFVRTFSKPFDDATAIVVRYCHD</sequence>
<comment type="caution">
    <text evidence="3">The sequence shown here is derived from an EMBL/GenBank/DDBJ whole genome shotgun (WGS) entry which is preliminary data.</text>
</comment>
<evidence type="ECO:0000313" key="2">
    <source>
        <dbReference type="EMBL" id="EEX93748.1"/>
    </source>
</evidence>
<evidence type="ECO:0000313" key="3">
    <source>
        <dbReference type="EMBL" id="EGU50756.1"/>
    </source>
</evidence>
<dbReference type="SUPFAM" id="SSF81606">
    <property type="entry name" value="PP2C-like"/>
    <property type="match status" value="1"/>
</dbReference>
<gene>
    <name evidence="2" type="ORF">VIA_000905</name>
    <name evidence="3" type="ORF">VIOR3934_00125</name>
</gene>
<dbReference type="Proteomes" id="UP000003515">
    <property type="component" value="Unassembled WGS sequence"/>
</dbReference>
<dbReference type="PANTHER" id="PTHR35801">
    <property type="entry name" value="PHOSPHOSERINE PHOSPHATASE RSBX"/>
    <property type="match status" value="1"/>
</dbReference>
<dbReference type="PATRIC" id="fig|675816.5.peg.1837"/>
<proteinExistence type="predicted"/>
<evidence type="ECO:0000313" key="5">
    <source>
        <dbReference type="Proteomes" id="UP000003515"/>
    </source>
</evidence>
<evidence type="ECO:0000259" key="1">
    <source>
        <dbReference type="Pfam" id="PF07228"/>
    </source>
</evidence>
<dbReference type="PANTHER" id="PTHR35801:SF1">
    <property type="entry name" value="PHOSPHOSERINE PHOSPHATASE RSBX"/>
    <property type="match status" value="1"/>
</dbReference>
<accession>C9QGH2</accession>
<keyword evidence="5" id="KW-1185">Reference proteome</keyword>
<dbReference type="InterPro" id="IPR001932">
    <property type="entry name" value="PPM-type_phosphatase-like_dom"/>
</dbReference>
<dbReference type="Proteomes" id="UP000002817">
    <property type="component" value="Unassembled WGS sequence"/>
</dbReference>
<dbReference type="Gene3D" id="3.60.40.10">
    <property type="entry name" value="PPM-type phosphatase domain"/>
    <property type="match status" value="1"/>
</dbReference>
<dbReference type="AlphaFoldDB" id="C9QGH2"/>
<reference evidence="3" key="2">
    <citation type="submission" date="2011-08" db="EMBL/GenBank/DDBJ databases">
        <authorList>
            <person name="Hoffman M."/>
            <person name="Strain E.A."/>
            <person name="Brown E."/>
            <person name="Allard M.W."/>
        </authorList>
    </citation>
    <scope>NUCLEOTIDE SEQUENCE</scope>
    <source>
        <strain evidence="3">CIP 102891</strain>
    </source>
</reference>
<dbReference type="eggNOG" id="COG2208">
    <property type="taxonomic scope" value="Bacteria"/>
</dbReference>
<dbReference type="Pfam" id="PF07228">
    <property type="entry name" value="SpoIIE"/>
    <property type="match status" value="1"/>
</dbReference>
<organism evidence="3 4">
    <name type="scientific">Vibrio orientalis CIP 102891 = ATCC 33934</name>
    <dbReference type="NCBI Taxonomy" id="675816"/>
    <lineage>
        <taxon>Bacteria</taxon>
        <taxon>Pseudomonadati</taxon>
        <taxon>Pseudomonadota</taxon>
        <taxon>Gammaproteobacteria</taxon>
        <taxon>Vibrionales</taxon>
        <taxon>Vibrionaceae</taxon>
        <taxon>Vibrio</taxon>
        <taxon>Vibrio oreintalis group</taxon>
    </lineage>
</organism>
<dbReference type="EMBL" id="ACZV01000004">
    <property type="protein sequence ID" value="EEX93748.1"/>
    <property type="molecule type" value="Genomic_DNA"/>
</dbReference>
<dbReference type="InterPro" id="IPR039248">
    <property type="entry name" value="Ptase_RsbX"/>
</dbReference>